<dbReference type="EMBL" id="HBGT01030614">
    <property type="protein sequence ID" value="CAD9445885.1"/>
    <property type="molecule type" value="Transcribed_RNA"/>
</dbReference>
<evidence type="ECO:0000256" key="4">
    <source>
        <dbReference type="ARBA" id="ARBA00022737"/>
    </source>
</evidence>
<evidence type="ECO:0000313" key="7">
    <source>
        <dbReference type="EMBL" id="CAD9445887.1"/>
    </source>
</evidence>
<evidence type="ECO:0000313" key="6">
    <source>
        <dbReference type="EMBL" id="CAD9445885.1"/>
    </source>
</evidence>
<dbReference type="GO" id="GO:0006606">
    <property type="term" value="P:protein import into nucleus"/>
    <property type="evidence" value="ECO:0007669"/>
    <property type="project" value="InterPro"/>
</dbReference>
<dbReference type="AlphaFoldDB" id="A0A6T7H3W9"/>
<gene>
    <name evidence="6" type="ORF">FPAR1323_LOCUS15978</name>
    <name evidence="7" type="ORF">FPAR1323_LOCUS15979</name>
</gene>
<proteinExistence type="predicted"/>
<evidence type="ECO:0000256" key="3">
    <source>
        <dbReference type="ARBA" id="ARBA00022490"/>
    </source>
</evidence>
<dbReference type="PANTHER" id="PTHR10527">
    <property type="entry name" value="IMPORTIN BETA"/>
    <property type="match status" value="1"/>
</dbReference>
<dbReference type="InterPro" id="IPR040122">
    <property type="entry name" value="Importin_beta"/>
</dbReference>
<keyword evidence="2" id="KW-0813">Transport</keyword>
<dbReference type="Gene3D" id="1.25.10.10">
    <property type="entry name" value="Leucine-rich Repeat Variant"/>
    <property type="match status" value="1"/>
</dbReference>
<keyword evidence="3" id="KW-0963">Cytoplasm</keyword>
<reference evidence="6" key="1">
    <citation type="submission" date="2021-01" db="EMBL/GenBank/DDBJ databases">
        <authorList>
            <person name="Corre E."/>
            <person name="Pelletier E."/>
            <person name="Niang G."/>
            <person name="Scheremetjew M."/>
            <person name="Finn R."/>
            <person name="Kale V."/>
            <person name="Holt S."/>
            <person name="Cochrane G."/>
            <person name="Meng A."/>
            <person name="Brown T."/>
            <person name="Cohen L."/>
        </authorList>
    </citation>
    <scope>NUCLEOTIDE SEQUENCE</scope>
    <source>
        <strain evidence="6">RCC1693</strain>
    </source>
</reference>
<evidence type="ECO:0008006" key="8">
    <source>
        <dbReference type="Google" id="ProtNLM"/>
    </source>
</evidence>
<dbReference type="GO" id="GO:0005737">
    <property type="term" value="C:cytoplasm"/>
    <property type="evidence" value="ECO:0007669"/>
    <property type="project" value="UniProtKB-SubCell"/>
</dbReference>
<evidence type="ECO:0000256" key="5">
    <source>
        <dbReference type="ARBA" id="ARBA00022927"/>
    </source>
</evidence>
<evidence type="ECO:0000256" key="2">
    <source>
        <dbReference type="ARBA" id="ARBA00022448"/>
    </source>
</evidence>
<keyword evidence="4" id="KW-0677">Repeat</keyword>
<name>A0A6T7H3W9_9STRA</name>
<dbReference type="InterPro" id="IPR016024">
    <property type="entry name" value="ARM-type_fold"/>
</dbReference>
<accession>A0A6T7H3W9</accession>
<sequence length="357" mass="38873">MAEALRDVLQVCAESGGKEGASGKFKRSTVLLRGHEASEVLGLVLQAASKGIERRTAITMAFQQDQETDENDEDRLAEELADEEELMTNLVDCVGYMLKSLREESVALFDSAVGPMFAPYMAANQPATLRHNAICLFDDMIEFGGPGAQKYLGNFLPVLLRDLGGEEAWLRQACAYGIIQVALTSPESLRPMVGQAVPTLLGLVQSPDARDDENVLCTENCVSALGAIATHVLADAEQAQLLALWLGQLPLKEDEIEARVVHRQLCDLIEQGHPAIVGNEFNKLPAVLSIFAQIFEAGNETGAETDESLVDRPTSERMCAILRQVQEQMPVQSVQAAWGSLSEQQMAAVQKTMQRGF</sequence>
<organism evidence="6">
    <name type="scientific">Florenciella parvula</name>
    <dbReference type="NCBI Taxonomy" id="236787"/>
    <lineage>
        <taxon>Eukaryota</taxon>
        <taxon>Sar</taxon>
        <taxon>Stramenopiles</taxon>
        <taxon>Ochrophyta</taxon>
        <taxon>Dictyochophyceae</taxon>
        <taxon>Florenciellales</taxon>
        <taxon>Florenciella</taxon>
    </lineage>
</organism>
<keyword evidence="5" id="KW-0653">Protein transport</keyword>
<dbReference type="SUPFAM" id="SSF48371">
    <property type="entry name" value="ARM repeat"/>
    <property type="match status" value="1"/>
</dbReference>
<evidence type="ECO:0000256" key="1">
    <source>
        <dbReference type="ARBA" id="ARBA00004496"/>
    </source>
</evidence>
<dbReference type="EMBL" id="HBGT01030615">
    <property type="protein sequence ID" value="CAD9445887.1"/>
    <property type="molecule type" value="Transcribed_RNA"/>
</dbReference>
<dbReference type="InterPro" id="IPR011989">
    <property type="entry name" value="ARM-like"/>
</dbReference>
<comment type="subcellular location">
    <subcellularLocation>
        <location evidence="1">Cytoplasm</location>
    </subcellularLocation>
</comment>
<protein>
    <recommendedName>
        <fullName evidence="8">TOG domain-containing protein</fullName>
    </recommendedName>
</protein>